<evidence type="ECO:0000313" key="4">
    <source>
        <dbReference type="Proteomes" id="UP001590951"/>
    </source>
</evidence>
<evidence type="ECO:0000256" key="1">
    <source>
        <dbReference type="ARBA" id="ARBA00035112"/>
    </source>
</evidence>
<feature type="region of interest" description="Disordered" evidence="2">
    <location>
        <begin position="19"/>
        <end position="47"/>
    </location>
</feature>
<evidence type="ECO:0000313" key="3">
    <source>
        <dbReference type="EMBL" id="KAL2054377.1"/>
    </source>
</evidence>
<reference evidence="3 4" key="1">
    <citation type="submission" date="2024-09" db="EMBL/GenBank/DDBJ databases">
        <title>Rethinking Asexuality: The Enigmatic Case of Functional Sexual Genes in Lepraria (Stereocaulaceae).</title>
        <authorList>
            <person name="Doellman M."/>
            <person name="Sun Y."/>
            <person name="Barcenas-Pena A."/>
            <person name="Lumbsch H.T."/>
            <person name="Grewe F."/>
        </authorList>
    </citation>
    <scope>NUCLEOTIDE SEQUENCE [LARGE SCALE GENOMIC DNA]</scope>
    <source>
        <strain evidence="3 4">Grewe 0041</strain>
    </source>
</reference>
<comment type="similarity">
    <text evidence="1">Belongs to the ustYa family.</text>
</comment>
<dbReference type="Proteomes" id="UP001590951">
    <property type="component" value="Unassembled WGS sequence"/>
</dbReference>
<feature type="compositionally biased region" description="Polar residues" evidence="2">
    <location>
        <begin position="22"/>
        <end position="43"/>
    </location>
</feature>
<sequence>MLGFGNDAYTKNHHMEGYGQNLDLQSGDIQKSSGFTSDTTTMTWLEPQERPLPDFSINRKCRDFGALVRWRDENALDDKSVGQVKRPEG</sequence>
<keyword evidence="4" id="KW-1185">Reference proteome</keyword>
<comment type="caution">
    <text evidence="3">The sequence shown here is derived from an EMBL/GenBank/DDBJ whole genome shotgun (WGS) entry which is preliminary data.</text>
</comment>
<proteinExistence type="inferred from homology"/>
<evidence type="ECO:0000256" key="2">
    <source>
        <dbReference type="SAM" id="MobiDB-lite"/>
    </source>
</evidence>
<dbReference type="EMBL" id="JBHFEH010000016">
    <property type="protein sequence ID" value="KAL2054377.1"/>
    <property type="molecule type" value="Genomic_DNA"/>
</dbReference>
<gene>
    <name evidence="3" type="ORF">ABVK25_005518</name>
</gene>
<name>A0ABR4BAE2_9LECA</name>
<accession>A0ABR4BAE2</accession>
<protein>
    <submittedName>
        <fullName evidence="3">Uncharacterized protein</fullName>
    </submittedName>
</protein>
<dbReference type="InterPro" id="IPR021765">
    <property type="entry name" value="UstYa-like"/>
</dbReference>
<dbReference type="Pfam" id="PF11807">
    <property type="entry name" value="UstYa"/>
    <property type="match status" value="1"/>
</dbReference>
<organism evidence="3 4">
    <name type="scientific">Lepraria finkii</name>
    <dbReference type="NCBI Taxonomy" id="1340010"/>
    <lineage>
        <taxon>Eukaryota</taxon>
        <taxon>Fungi</taxon>
        <taxon>Dikarya</taxon>
        <taxon>Ascomycota</taxon>
        <taxon>Pezizomycotina</taxon>
        <taxon>Lecanoromycetes</taxon>
        <taxon>OSLEUM clade</taxon>
        <taxon>Lecanoromycetidae</taxon>
        <taxon>Lecanorales</taxon>
        <taxon>Lecanorineae</taxon>
        <taxon>Stereocaulaceae</taxon>
        <taxon>Lepraria</taxon>
    </lineage>
</organism>